<evidence type="ECO:0000256" key="4">
    <source>
        <dbReference type="ARBA" id="ARBA00023136"/>
    </source>
</evidence>
<gene>
    <name evidence="8" type="ORF">O9A_00536</name>
</gene>
<comment type="subcellular location">
    <subcellularLocation>
        <location evidence="6">Cell inner membrane</location>
        <topology evidence="6">Multi-pass membrane protein</topology>
    </subcellularLocation>
    <subcellularLocation>
        <location evidence="1 5">Cell membrane</location>
        <topology evidence="1 5">Multi-pass membrane protein</topology>
    </subcellularLocation>
</comment>
<protein>
    <recommendedName>
        <fullName evidence="6">Phosphate transport system permease protein</fullName>
    </recommendedName>
</protein>
<keyword evidence="2 5" id="KW-0812">Transmembrane</keyword>
<comment type="function">
    <text evidence="6">Part of the binding-protein-dependent transport system for phosphate; probably responsible for the translocation of the substrate across the membrane.</text>
</comment>
<comment type="similarity">
    <text evidence="6">Belongs to the binding-protein-dependent transport system permease family. CysTW subfamily.</text>
</comment>
<reference evidence="8 9" key="1">
    <citation type="submission" date="2012-04" db="EMBL/GenBank/DDBJ databases">
        <title>The Genome Sequence of Bartonella koehlerae C-29.</title>
        <authorList>
            <consortium name="The Broad Institute Genome Sequencing Platform"/>
            <consortium name="The Broad Institute Genome Sequencing Center for Infectious Disease"/>
            <person name="Feldgarden M."/>
            <person name="Kirby J."/>
            <person name="Kosoy M."/>
            <person name="Birtles R."/>
            <person name="Probert W.S."/>
            <person name="Chiaraviglio L."/>
            <person name="Walker B."/>
            <person name="Young S.K."/>
            <person name="Zeng Q."/>
            <person name="Gargeya S."/>
            <person name="Fitzgerald M."/>
            <person name="Haas B."/>
            <person name="Abouelleil A."/>
            <person name="Alvarado L."/>
            <person name="Arachchi H.M."/>
            <person name="Berlin A.M."/>
            <person name="Chapman S.B."/>
            <person name="Goldberg J."/>
            <person name="Griggs A."/>
            <person name="Gujja S."/>
            <person name="Hansen M."/>
            <person name="Howarth C."/>
            <person name="Imamovic A."/>
            <person name="Larimer J."/>
            <person name="McCowen C."/>
            <person name="Montmayeur A."/>
            <person name="Murphy C."/>
            <person name="Neiman D."/>
            <person name="Pearson M."/>
            <person name="Priest M."/>
            <person name="Roberts A."/>
            <person name="Saif S."/>
            <person name="Shea T."/>
            <person name="Sisk P."/>
            <person name="Sykes S."/>
            <person name="Wortman J."/>
            <person name="Nusbaum C."/>
            <person name="Birren B."/>
        </authorList>
    </citation>
    <scope>NUCLEOTIDE SEQUENCE [LARGE SCALE GENOMIC DNA]</scope>
    <source>
        <strain evidence="8 9">C-29</strain>
    </source>
</reference>
<evidence type="ECO:0000313" key="8">
    <source>
        <dbReference type="EMBL" id="KEC55758.1"/>
    </source>
</evidence>
<dbReference type="RefSeq" id="WP_034458531.1">
    <property type="nucleotide sequence ID" value="NZ_CADEAH010000001.1"/>
</dbReference>
<dbReference type="InterPro" id="IPR011864">
    <property type="entry name" value="Phosphate_PstC"/>
</dbReference>
<dbReference type="EMBL" id="AHPL01000006">
    <property type="protein sequence ID" value="KEC55758.1"/>
    <property type="molecule type" value="Genomic_DNA"/>
</dbReference>
<keyword evidence="9" id="KW-1185">Reference proteome</keyword>
<keyword evidence="6" id="KW-1003">Cell membrane</keyword>
<dbReference type="PANTHER" id="PTHR42727">
    <property type="entry name" value="PHOSPHATE TRANSPORT SYSTEM PERMEASE PROTEIN"/>
    <property type="match status" value="1"/>
</dbReference>
<dbReference type="Pfam" id="PF12501">
    <property type="entry name" value="DUF3708"/>
    <property type="match status" value="1"/>
</dbReference>
<evidence type="ECO:0000256" key="1">
    <source>
        <dbReference type="ARBA" id="ARBA00004651"/>
    </source>
</evidence>
<dbReference type="HOGENOM" id="CLU_033621_1_1_5"/>
<name>A0A067WG23_9HYPH</name>
<feature type="transmembrane region" description="Helical" evidence="5">
    <location>
        <begin position="455"/>
        <end position="479"/>
    </location>
</feature>
<proteinExistence type="inferred from homology"/>
<sequence>MRISFIIFLLLILACIGFCISYMRARYFEYNTQYKMHSRTCYYGWWTFLITIFPALIFLIFWDYGSAIYLEYSASREVEAYSTNVTELVNHDLILGIVRSLVKIFHHFERDLTTASYEEVRAQLLARGFIFPHHTSDDVLKIAQSWVNSSEKLQFIGHGVLFVIASCGFICGIMQISPRQRARNKVEFLIVISLICASIVAVLTTVAIALSMFFQTVSFFQSVPFSNFFLGTVWDPRFSASGAEGEVGQFGLIPLLAGTLYIAFVAMLFAVPIGLFSALYMAEYASARLRSIVKPLLEVLAGIPTIVYGFFALKVVGPFLRDLSVSLSGGVGFIMAQSVLTAGVVMGIMLIPFVSSLSDDIITAIPRMLREGSYGLGATQSETIKKVVIPAALPGIMGAILLTASRAIGETMIVVLAAGVAANLTFNPFEAMTTMTVKIVNQLTGDFEFNSPQTLVSFALGMTLFIMTLLMNIFALYIVRKYREQYE</sequence>
<dbReference type="InterPro" id="IPR000515">
    <property type="entry name" value="MetI-like"/>
</dbReference>
<evidence type="ECO:0000256" key="6">
    <source>
        <dbReference type="RuleBase" id="RU363054"/>
    </source>
</evidence>
<evidence type="ECO:0000259" key="7">
    <source>
        <dbReference type="PROSITE" id="PS50928"/>
    </source>
</evidence>
<feature type="transmembrane region" description="Helical" evidence="5">
    <location>
        <begin position="260"/>
        <end position="280"/>
    </location>
</feature>
<dbReference type="OrthoDB" id="9785113at2"/>
<comment type="caution">
    <text evidence="8">The sequence shown here is derived from an EMBL/GenBank/DDBJ whole genome shotgun (WGS) entry which is preliminary data.</text>
</comment>
<dbReference type="SUPFAM" id="SSF161098">
    <property type="entry name" value="MetI-like"/>
    <property type="match status" value="1"/>
</dbReference>
<dbReference type="PROSITE" id="PS51257">
    <property type="entry name" value="PROKAR_LIPOPROTEIN"/>
    <property type="match status" value="1"/>
</dbReference>
<dbReference type="NCBIfam" id="TIGR02138">
    <property type="entry name" value="phosphate_pstC"/>
    <property type="match status" value="1"/>
</dbReference>
<evidence type="ECO:0000256" key="2">
    <source>
        <dbReference type="ARBA" id="ARBA00022692"/>
    </source>
</evidence>
<evidence type="ECO:0000256" key="5">
    <source>
        <dbReference type="RuleBase" id="RU363032"/>
    </source>
</evidence>
<feature type="transmembrane region" description="Helical" evidence="5">
    <location>
        <begin position="155"/>
        <end position="176"/>
    </location>
</feature>
<feature type="transmembrane region" description="Helical" evidence="5">
    <location>
        <begin position="188"/>
        <end position="214"/>
    </location>
</feature>
<dbReference type="Pfam" id="PF00528">
    <property type="entry name" value="BPD_transp_1"/>
    <property type="match status" value="1"/>
</dbReference>
<feature type="transmembrane region" description="Helical" evidence="5">
    <location>
        <begin position="43"/>
        <end position="62"/>
    </location>
</feature>
<feature type="transmembrane region" description="Helical" evidence="5">
    <location>
        <begin position="331"/>
        <end position="354"/>
    </location>
</feature>
<keyword evidence="6" id="KW-0997">Cell inner membrane</keyword>
<dbReference type="eggNOG" id="COG0573">
    <property type="taxonomic scope" value="Bacteria"/>
</dbReference>
<dbReference type="CDD" id="cd06261">
    <property type="entry name" value="TM_PBP2"/>
    <property type="match status" value="1"/>
</dbReference>
<dbReference type="Gene3D" id="1.10.3720.10">
    <property type="entry name" value="MetI-like"/>
    <property type="match status" value="1"/>
</dbReference>
<evidence type="ECO:0000256" key="3">
    <source>
        <dbReference type="ARBA" id="ARBA00022989"/>
    </source>
</evidence>
<dbReference type="GO" id="GO:0006817">
    <property type="term" value="P:phosphate ion transport"/>
    <property type="evidence" value="ECO:0007669"/>
    <property type="project" value="UniProtKB-KW"/>
</dbReference>
<organism evidence="8 9">
    <name type="scientific">Bartonella koehlerae C-29</name>
    <dbReference type="NCBI Taxonomy" id="1134510"/>
    <lineage>
        <taxon>Bacteria</taxon>
        <taxon>Pseudomonadati</taxon>
        <taxon>Pseudomonadota</taxon>
        <taxon>Alphaproteobacteria</taxon>
        <taxon>Hyphomicrobiales</taxon>
        <taxon>Bartonellaceae</taxon>
        <taxon>Bartonella</taxon>
    </lineage>
</organism>
<dbReference type="InterPro" id="IPR035906">
    <property type="entry name" value="MetI-like_sf"/>
</dbReference>
<keyword evidence="4 5" id="KW-0472">Membrane</keyword>
<dbReference type="GO" id="GO:0005886">
    <property type="term" value="C:plasma membrane"/>
    <property type="evidence" value="ECO:0007669"/>
    <property type="project" value="UniProtKB-SubCell"/>
</dbReference>
<dbReference type="AlphaFoldDB" id="A0A067WG23"/>
<feature type="transmembrane region" description="Helical" evidence="5">
    <location>
        <begin position="6"/>
        <end position="23"/>
    </location>
</feature>
<dbReference type="PANTHER" id="PTHR42727:SF1">
    <property type="entry name" value="PHOSPHATE TRANSPORT SYSTEM PERMEASE"/>
    <property type="match status" value="1"/>
</dbReference>
<feature type="transmembrane region" description="Helical" evidence="5">
    <location>
        <begin position="292"/>
        <end position="311"/>
    </location>
</feature>
<accession>A0A067WG23</accession>
<keyword evidence="5" id="KW-0813">Transport</keyword>
<dbReference type="PATRIC" id="fig|1134510.3.peg.624"/>
<feature type="domain" description="ABC transmembrane type-1" evidence="7">
    <location>
        <begin position="256"/>
        <end position="475"/>
    </location>
</feature>
<dbReference type="GO" id="GO:0005315">
    <property type="term" value="F:phosphate transmembrane transporter activity"/>
    <property type="evidence" value="ECO:0007669"/>
    <property type="project" value="InterPro"/>
</dbReference>
<dbReference type="PROSITE" id="PS50928">
    <property type="entry name" value="ABC_TM1"/>
    <property type="match status" value="1"/>
</dbReference>
<evidence type="ECO:0000313" key="9">
    <source>
        <dbReference type="Proteomes" id="UP000027015"/>
    </source>
</evidence>
<dbReference type="STRING" id="1134510.O9A_00536"/>
<dbReference type="InterPro" id="IPR022182">
    <property type="entry name" value="PstC_N"/>
</dbReference>
<dbReference type="Proteomes" id="UP000027015">
    <property type="component" value="Unassembled WGS sequence"/>
</dbReference>
<keyword evidence="3 5" id="KW-1133">Transmembrane helix</keyword>
<keyword evidence="6" id="KW-0592">Phosphate transport</keyword>